<dbReference type="EMBL" id="EQ973790">
    <property type="protein sequence ID" value="EEF47074.1"/>
    <property type="molecule type" value="Genomic_DNA"/>
</dbReference>
<feature type="domain" description="O-methyltransferase dimerisation" evidence="6">
    <location>
        <begin position="24"/>
        <end position="113"/>
    </location>
</feature>
<proteinExistence type="predicted"/>
<dbReference type="SUPFAM" id="SSF46785">
    <property type="entry name" value="Winged helix' DNA-binding domain"/>
    <property type="match status" value="1"/>
</dbReference>
<dbReference type="FunFam" id="1.10.10.10:FF:000357">
    <property type="entry name" value="Caffeic acid 3-O-methyltransferase"/>
    <property type="match status" value="1"/>
</dbReference>
<organism evidence="7 8">
    <name type="scientific">Ricinus communis</name>
    <name type="common">Castor bean</name>
    <dbReference type="NCBI Taxonomy" id="3988"/>
    <lineage>
        <taxon>Eukaryota</taxon>
        <taxon>Viridiplantae</taxon>
        <taxon>Streptophyta</taxon>
        <taxon>Embryophyta</taxon>
        <taxon>Tracheophyta</taxon>
        <taxon>Spermatophyta</taxon>
        <taxon>Magnoliopsida</taxon>
        <taxon>eudicotyledons</taxon>
        <taxon>Gunneridae</taxon>
        <taxon>Pentapetalae</taxon>
        <taxon>rosids</taxon>
        <taxon>fabids</taxon>
        <taxon>Malpighiales</taxon>
        <taxon>Euphorbiaceae</taxon>
        <taxon>Acalyphoideae</taxon>
        <taxon>Acalypheae</taxon>
        <taxon>Ricinus</taxon>
    </lineage>
</organism>
<dbReference type="PIRSF" id="PIRSF005739">
    <property type="entry name" value="O-mtase"/>
    <property type="match status" value="1"/>
</dbReference>
<evidence type="ECO:0000313" key="7">
    <source>
        <dbReference type="EMBL" id="EEF47074.1"/>
    </source>
</evidence>
<dbReference type="PROSITE" id="PS51683">
    <property type="entry name" value="SAM_OMT_II"/>
    <property type="match status" value="1"/>
</dbReference>
<evidence type="ECO:0000256" key="4">
    <source>
        <dbReference type="PIRSR" id="PIRSR005739-1"/>
    </source>
</evidence>
<feature type="active site" description="Proton acceptor" evidence="4">
    <location>
        <position position="256"/>
    </location>
</feature>
<dbReference type="STRING" id="3988.B9RMV1"/>
<dbReference type="GO" id="GO:0047763">
    <property type="term" value="F:caffeate O-methyltransferase activity"/>
    <property type="evidence" value="ECO:0007669"/>
    <property type="project" value="UniProtKB-EC"/>
</dbReference>
<dbReference type="Proteomes" id="UP000008311">
    <property type="component" value="Unassembled WGS sequence"/>
</dbReference>
<dbReference type="GO" id="GO:0008171">
    <property type="term" value="F:O-methyltransferase activity"/>
    <property type="evidence" value="ECO:0000318"/>
    <property type="project" value="GO_Central"/>
</dbReference>
<dbReference type="InterPro" id="IPR036390">
    <property type="entry name" value="WH_DNA-bd_sf"/>
</dbReference>
<dbReference type="InterPro" id="IPR001077">
    <property type="entry name" value="COMT_C"/>
</dbReference>
<name>B9RMV1_RICCO</name>
<dbReference type="Pfam" id="PF00891">
    <property type="entry name" value="Methyltransf_2"/>
    <property type="match status" value="1"/>
</dbReference>
<dbReference type="InterPro" id="IPR016461">
    <property type="entry name" value="COMT-like"/>
</dbReference>
<dbReference type="GO" id="GO:0032259">
    <property type="term" value="P:methylation"/>
    <property type="evidence" value="ECO:0000318"/>
    <property type="project" value="GO_Central"/>
</dbReference>
<evidence type="ECO:0000256" key="1">
    <source>
        <dbReference type="ARBA" id="ARBA00022603"/>
    </source>
</evidence>
<accession>B9RMV1</accession>
<dbReference type="SUPFAM" id="SSF53335">
    <property type="entry name" value="S-adenosyl-L-methionine-dependent methyltransferases"/>
    <property type="match status" value="1"/>
</dbReference>
<dbReference type="InParanoid" id="B9RMV1"/>
<evidence type="ECO:0000313" key="8">
    <source>
        <dbReference type="Proteomes" id="UP000008311"/>
    </source>
</evidence>
<dbReference type="InterPro" id="IPR012967">
    <property type="entry name" value="COMT_dimerisation"/>
</dbReference>
<dbReference type="Gene3D" id="1.10.10.10">
    <property type="entry name" value="Winged helix-like DNA-binding domain superfamily/Winged helix DNA-binding domain"/>
    <property type="match status" value="1"/>
</dbReference>
<dbReference type="Gene3D" id="3.40.50.150">
    <property type="entry name" value="Vaccinia Virus protein VP39"/>
    <property type="match status" value="1"/>
</dbReference>
<protein>
    <submittedName>
        <fullName evidence="7">O-methyltransferase, putative</fullName>
        <ecNumber evidence="7">2.1.1.68</ecNumber>
    </submittedName>
</protein>
<dbReference type="PANTHER" id="PTHR11746">
    <property type="entry name" value="O-METHYLTRANSFERASE"/>
    <property type="match status" value="1"/>
</dbReference>
<evidence type="ECO:0000256" key="3">
    <source>
        <dbReference type="ARBA" id="ARBA00022691"/>
    </source>
</evidence>
<dbReference type="AlphaFoldDB" id="B9RMV1"/>
<dbReference type="InterPro" id="IPR036388">
    <property type="entry name" value="WH-like_DNA-bd_sf"/>
</dbReference>
<dbReference type="GO" id="GO:0046983">
    <property type="term" value="F:protein dimerization activity"/>
    <property type="evidence" value="ECO:0007669"/>
    <property type="project" value="InterPro"/>
</dbReference>
<feature type="domain" description="O-methyltransferase C-terminal" evidence="5">
    <location>
        <begin position="131"/>
        <end position="333"/>
    </location>
</feature>
<keyword evidence="3" id="KW-0949">S-adenosyl-L-methionine</keyword>
<reference evidence="8" key="1">
    <citation type="journal article" date="2010" name="Nat. Biotechnol.">
        <title>Draft genome sequence of the oilseed species Ricinus communis.</title>
        <authorList>
            <person name="Chan A.P."/>
            <person name="Crabtree J."/>
            <person name="Zhao Q."/>
            <person name="Lorenzi H."/>
            <person name="Orvis J."/>
            <person name="Puiu D."/>
            <person name="Melake-Berhan A."/>
            <person name="Jones K.M."/>
            <person name="Redman J."/>
            <person name="Chen G."/>
            <person name="Cahoon E.B."/>
            <person name="Gedil M."/>
            <person name="Stanke M."/>
            <person name="Haas B.J."/>
            <person name="Wortman J.R."/>
            <person name="Fraser-Liggett C.M."/>
            <person name="Ravel J."/>
            <person name="Rabinowicz P.D."/>
        </authorList>
    </citation>
    <scope>NUCLEOTIDE SEQUENCE [LARGE SCALE GENOMIC DNA]</scope>
    <source>
        <strain evidence="8">cv. Hale</strain>
    </source>
</reference>
<evidence type="ECO:0000259" key="5">
    <source>
        <dbReference type="Pfam" id="PF00891"/>
    </source>
</evidence>
<dbReference type="InterPro" id="IPR029063">
    <property type="entry name" value="SAM-dependent_MTases_sf"/>
</dbReference>
<evidence type="ECO:0000259" key="6">
    <source>
        <dbReference type="Pfam" id="PF08100"/>
    </source>
</evidence>
<dbReference type="GO" id="GO:0008757">
    <property type="term" value="F:S-adenosylmethionine-dependent methyltransferase activity"/>
    <property type="evidence" value="ECO:0000318"/>
    <property type="project" value="GO_Central"/>
</dbReference>
<dbReference type="Pfam" id="PF08100">
    <property type="entry name" value="Dimerisation"/>
    <property type="match status" value="1"/>
</dbReference>
<keyword evidence="2 7" id="KW-0808">Transferase</keyword>
<dbReference type="eggNOG" id="KOG3178">
    <property type="taxonomic scope" value="Eukaryota"/>
</dbReference>
<sequence>MASSAETRLHPIDEEHDENFGYALQLALGSALPMSLHTAIELGVFEIIAKAGPESKLSASEITAEIPDVQNPDAALMLDRILRLLARHNVLGCSLNGLERIYSLTPVSEYFVPNQDGIHLFVDLLTSRGKIKDAVLEGGSPFKKFHGTNCFEYSSLDSRFNHVFNVAMVHLTSFLITKILACKIFEQLKQLVDVGGGLGHTLKAIISKYPHLKGINFDLPHVVKCAPAIPGVEHVGGDMFESVPKGEAIFMKWILHDWSDEHCLRLLKNCYEALPDDGKVIAVDFVLPVVPETSKAANKAKFQADLFLMTGFEGGRERTEHEFLALATAAGFRGIRYVCCACNFWIMEFFK</sequence>
<keyword evidence="8" id="KW-1185">Reference proteome</keyword>
<keyword evidence="1 7" id="KW-0489">Methyltransferase</keyword>
<dbReference type="EC" id="2.1.1.68" evidence="7"/>
<evidence type="ECO:0000256" key="2">
    <source>
        <dbReference type="ARBA" id="ARBA00022679"/>
    </source>
</evidence>
<gene>
    <name evidence="7" type="ORF">RCOM_1340220</name>
</gene>